<dbReference type="Proteomes" id="UP000830055">
    <property type="component" value="Chromosome"/>
</dbReference>
<keyword evidence="1" id="KW-0328">Glycosyltransferase</keyword>
<dbReference type="PANTHER" id="PTHR12526:SF629">
    <property type="entry name" value="TEICHURONIC ACID BIOSYNTHESIS GLYCOSYLTRANSFERASE TUAH-RELATED"/>
    <property type="match status" value="1"/>
</dbReference>
<organism evidence="3 4">
    <name type="scientific">Desulfofustis limnaeus</name>
    <dbReference type="NCBI Taxonomy" id="2740163"/>
    <lineage>
        <taxon>Bacteria</taxon>
        <taxon>Pseudomonadati</taxon>
        <taxon>Thermodesulfobacteriota</taxon>
        <taxon>Desulfobulbia</taxon>
        <taxon>Desulfobulbales</taxon>
        <taxon>Desulfocapsaceae</taxon>
        <taxon>Desulfofustis</taxon>
    </lineage>
</organism>
<dbReference type="Pfam" id="PF13692">
    <property type="entry name" value="Glyco_trans_1_4"/>
    <property type="match status" value="1"/>
</dbReference>
<evidence type="ECO:0000256" key="2">
    <source>
        <dbReference type="ARBA" id="ARBA00022679"/>
    </source>
</evidence>
<accession>A0ABN6M8D3</accession>
<evidence type="ECO:0000313" key="4">
    <source>
        <dbReference type="Proteomes" id="UP000830055"/>
    </source>
</evidence>
<dbReference type="EMBL" id="AP025516">
    <property type="protein sequence ID" value="BDD89134.1"/>
    <property type="molecule type" value="Genomic_DNA"/>
</dbReference>
<name>A0ABN6M8D3_9BACT</name>
<reference evidence="3 4" key="1">
    <citation type="submission" date="2022-01" db="EMBL/GenBank/DDBJ databases">
        <title>Desulfofustis limnae sp. nov., a novel mesophilic sulfate-reducing bacterium isolated from marsh soil.</title>
        <authorList>
            <person name="Watanabe M."/>
            <person name="Takahashi A."/>
            <person name="Kojima H."/>
            <person name="Fukui M."/>
        </authorList>
    </citation>
    <scope>NUCLEOTIDE SEQUENCE [LARGE SCALE GENOMIC DNA]</scope>
    <source>
        <strain evidence="3 4">PPLL</strain>
    </source>
</reference>
<gene>
    <name evidence="3" type="ORF">DPPLL_34990</name>
</gene>
<keyword evidence="4" id="KW-1185">Reference proteome</keyword>
<dbReference type="Gene3D" id="3.40.50.2000">
    <property type="entry name" value="Glycogen Phosphorylase B"/>
    <property type="match status" value="1"/>
</dbReference>
<sequence length="378" mass="43487">MKILYWGTYDTGKPRNRILLSGLRKNGAEIRQCHYSLWEGVEDKSQISRLSRKLIFLFRWLSCYPKLIMQFLKMPRHDVLFIGYLGHLDVIVIWVFAKLKGTPVVWDAFLSLYDTIVWDRRLVHRYHPLAMVLYLWERLACRAADIVLLDTREHALHFVDQFSLDESRVGVGFVGAEPELFPKANPTERKIQNHGDLTVLFYGQFIPLHGIDIIVEAAALLRSEPVSWMFIGQGQEEEKIRNLIARHRLEKIEWVPWVAYDELHRWIQRVDVCLGIFGTSGKAGRVIPNKVFQILSCGKPLITRDSKAMRELIPKHIQGIHLIEPGSSESLAAVIKSMVQSGDVKVDAKSLDEVQQMITPEAVGRQVMEYLHRVSGVD</sequence>
<dbReference type="PANTHER" id="PTHR12526">
    <property type="entry name" value="GLYCOSYLTRANSFERASE"/>
    <property type="match status" value="1"/>
</dbReference>
<evidence type="ECO:0008006" key="5">
    <source>
        <dbReference type="Google" id="ProtNLM"/>
    </source>
</evidence>
<evidence type="ECO:0000313" key="3">
    <source>
        <dbReference type="EMBL" id="BDD89134.1"/>
    </source>
</evidence>
<proteinExistence type="predicted"/>
<dbReference type="SUPFAM" id="SSF53756">
    <property type="entry name" value="UDP-Glycosyltransferase/glycogen phosphorylase"/>
    <property type="match status" value="1"/>
</dbReference>
<protein>
    <recommendedName>
        <fullName evidence="5">Glycosyltransferase</fullName>
    </recommendedName>
</protein>
<evidence type="ECO:0000256" key="1">
    <source>
        <dbReference type="ARBA" id="ARBA00022676"/>
    </source>
</evidence>
<keyword evidence="2" id="KW-0808">Transferase</keyword>